<keyword evidence="1" id="KW-1133">Transmembrane helix</keyword>
<accession>A0A8J8SF88</accession>
<evidence type="ECO:0000256" key="1">
    <source>
        <dbReference type="SAM" id="Phobius"/>
    </source>
</evidence>
<gene>
    <name evidence="2" type="ORF">HZI73_01545</name>
</gene>
<evidence type="ECO:0000313" key="3">
    <source>
        <dbReference type="Proteomes" id="UP000683246"/>
    </source>
</evidence>
<dbReference type="RefSeq" id="WP_212696518.1">
    <property type="nucleotide sequence ID" value="NZ_CP058649.1"/>
</dbReference>
<feature type="transmembrane region" description="Helical" evidence="1">
    <location>
        <begin position="66"/>
        <end position="84"/>
    </location>
</feature>
<evidence type="ECO:0000313" key="2">
    <source>
        <dbReference type="EMBL" id="QUI21059.1"/>
    </source>
</evidence>
<dbReference type="AlphaFoldDB" id="A0A8J8SF88"/>
<keyword evidence="3" id="KW-1185">Reference proteome</keyword>
<name>A0A8J8SF88_9FIRM</name>
<proteinExistence type="predicted"/>
<dbReference type="KEGG" id="vpy:HZI73_01545"/>
<organism evidence="2 3">
    <name type="scientific">Vallitalea pronyensis</name>
    <dbReference type="NCBI Taxonomy" id="1348613"/>
    <lineage>
        <taxon>Bacteria</taxon>
        <taxon>Bacillati</taxon>
        <taxon>Bacillota</taxon>
        <taxon>Clostridia</taxon>
        <taxon>Lachnospirales</taxon>
        <taxon>Vallitaleaceae</taxon>
        <taxon>Vallitalea</taxon>
    </lineage>
</organism>
<protein>
    <submittedName>
        <fullName evidence="2">Uncharacterized protein</fullName>
    </submittedName>
</protein>
<keyword evidence="1" id="KW-0472">Membrane</keyword>
<sequence length="99" mass="12147">MVDKKYMEDMWRKIRWEEYERQQKEHADRVNELIRKEERKAKIYLFIPLTLIIVVVYIGLHLDAAVILVGGMIQLFTGIYYEQIIERNIIRRIKDENMY</sequence>
<dbReference type="EMBL" id="CP058649">
    <property type="protein sequence ID" value="QUI21059.1"/>
    <property type="molecule type" value="Genomic_DNA"/>
</dbReference>
<keyword evidence="1" id="KW-0812">Transmembrane</keyword>
<dbReference type="Proteomes" id="UP000683246">
    <property type="component" value="Chromosome"/>
</dbReference>
<feature type="transmembrane region" description="Helical" evidence="1">
    <location>
        <begin position="43"/>
        <end position="60"/>
    </location>
</feature>
<reference evidence="2" key="1">
    <citation type="submission" date="2020-07" db="EMBL/GenBank/DDBJ databases">
        <title>Vallitalea pronyensis genome.</title>
        <authorList>
            <person name="Postec A."/>
        </authorList>
    </citation>
    <scope>NUCLEOTIDE SEQUENCE</scope>
    <source>
        <strain evidence="2">FatNI3</strain>
    </source>
</reference>